<protein>
    <submittedName>
        <fullName evidence="1">Glutaredoxin family protein</fullName>
    </submittedName>
</protein>
<dbReference type="RefSeq" id="WP_077456714.1">
    <property type="nucleotide sequence ID" value="NZ_CP050266.1"/>
</dbReference>
<sequence length="84" mass="9485">MALMLYSTEGCHLCEQAYELYQSLGCQTPLDTQDIAFDDKLFERYGVTIPVIAVLTSEGQVRAELGWPFDSTQLQAWLIEHGID</sequence>
<organism evidence="1 2">
    <name type="scientific">Salinivibrio costicola</name>
    <name type="common">Vibrio costicola</name>
    <dbReference type="NCBI Taxonomy" id="51367"/>
    <lineage>
        <taxon>Bacteria</taxon>
        <taxon>Pseudomonadati</taxon>
        <taxon>Pseudomonadota</taxon>
        <taxon>Gammaproteobacteria</taxon>
        <taxon>Vibrionales</taxon>
        <taxon>Vibrionaceae</taxon>
        <taxon>Salinivibrio</taxon>
    </lineage>
</organism>
<dbReference type="Pfam" id="PF05768">
    <property type="entry name" value="Glrx-like"/>
    <property type="match status" value="1"/>
</dbReference>
<dbReference type="Gene3D" id="3.40.30.10">
    <property type="entry name" value="Glutaredoxin"/>
    <property type="match status" value="1"/>
</dbReference>
<dbReference type="InterPro" id="IPR008554">
    <property type="entry name" value="Glutaredoxin-like"/>
</dbReference>
<evidence type="ECO:0000313" key="2">
    <source>
        <dbReference type="Proteomes" id="UP000501408"/>
    </source>
</evidence>
<dbReference type="Proteomes" id="UP000501408">
    <property type="component" value="Chromosome 1"/>
</dbReference>
<dbReference type="SUPFAM" id="SSF52833">
    <property type="entry name" value="Thioredoxin-like"/>
    <property type="match status" value="1"/>
</dbReference>
<dbReference type="InterPro" id="IPR036249">
    <property type="entry name" value="Thioredoxin-like_sf"/>
</dbReference>
<proteinExistence type="predicted"/>
<dbReference type="EMBL" id="CP050266">
    <property type="protein sequence ID" value="QIR06136.1"/>
    <property type="molecule type" value="Genomic_DNA"/>
</dbReference>
<gene>
    <name evidence="1" type="ORF">HBA18_06975</name>
</gene>
<name>A0ABX6K7A1_SALCS</name>
<reference evidence="1 2" key="1">
    <citation type="submission" date="2020-03" db="EMBL/GenBank/DDBJ databases">
        <title>Genome mining reveals the biosynthetic pathways of PHA and ectoines of the halophilic strain Salinivibrio costicola M318 isolated from fermented shrimp paste.</title>
        <authorList>
            <person name="Doan T.V."/>
            <person name="Tran L.T."/>
            <person name="Trieu T.A."/>
            <person name="Nguyen Q.V."/>
            <person name="Quach T.N."/>
            <person name="Phi T.Q."/>
            <person name="Kumar S."/>
        </authorList>
    </citation>
    <scope>NUCLEOTIDE SEQUENCE [LARGE SCALE GENOMIC DNA]</scope>
    <source>
        <strain evidence="1 2">M318</strain>
    </source>
</reference>
<accession>A0ABX6K7A1</accession>
<keyword evidence="2" id="KW-1185">Reference proteome</keyword>
<evidence type="ECO:0000313" key="1">
    <source>
        <dbReference type="EMBL" id="QIR06136.1"/>
    </source>
</evidence>